<feature type="compositionally biased region" description="Basic and acidic residues" evidence="1">
    <location>
        <begin position="85"/>
        <end position="97"/>
    </location>
</feature>
<protein>
    <submittedName>
        <fullName evidence="2">Uncharacterized protein</fullName>
    </submittedName>
</protein>
<feature type="region of interest" description="Disordered" evidence="1">
    <location>
        <begin position="62"/>
        <end position="97"/>
    </location>
</feature>
<evidence type="ECO:0000313" key="3">
    <source>
        <dbReference type="Proteomes" id="UP000605784"/>
    </source>
</evidence>
<reference evidence="2" key="1">
    <citation type="journal article" date="2014" name="Int. J. Syst. Evol. Microbiol.">
        <title>Complete genome sequence of Corynebacterium casei LMG S-19264T (=DSM 44701T), isolated from a smear-ripened cheese.</title>
        <authorList>
            <consortium name="US DOE Joint Genome Institute (JGI-PGF)"/>
            <person name="Walter F."/>
            <person name="Albersmeier A."/>
            <person name="Kalinowski J."/>
            <person name="Ruckert C."/>
        </authorList>
    </citation>
    <scope>NUCLEOTIDE SEQUENCE</scope>
    <source>
        <strain evidence="2">JCM 17820</strain>
    </source>
</reference>
<evidence type="ECO:0000313" key="2">
    <source>
        <dbReference type="EMBL" id="GGN92337.1"/>
    </source>
</evidence>
<organism evidence="2 3">
    <name type="scientific">Haloarcula pellucida</name>
    <dbReference type="NCBI Taxonomy" id="1427151"/>
    <lineage>
        <taxon>Archaea</taxon>
        <taxon>Methanobacteriati</taxon>
        <taxon>Methanobacteriota</taxon>
        <taxon>Stenosarchaea group</taxon>
        <taxon>Halobacteria</taxon>
        <taxon>Halobacteriales</taxon>
        <taxon>Haloarculaceae</taxon>
        <taxon>Haloarcula</taxon>
    </lineage>
</organism>
<evidence type="ECO:0000256" key="1">
    <source>
        <dbReference type="SAM" id="MobiDB-lite"/>
    </source>
</evidence>
<gene>
    <name evidence="2" type="ORF">GCM10009030_16480</name>
</gene>
<reference evidence="2" key="2">
    <citation type="submission" date="2020-09" db="EMBL/GenBank/DDBJ databases">
        <authorList>
            <person name="Sun Q."/>
            <person name="Ohkuma M."/>
        </authorList>
    </citation>
    <scope>NUCLEOTIDE SEQUENCE</scope>
    <source>
        <strain evidence="2">JCM 17820</strain>
    </source>
</reference>
<sequence length="151" mass="16879">MPEDDLVEACPECDSTGIRSMVGNDFGVSAEHDNDHRCRHCGHAFDEPVERERYEESGLQGLPGRLARMDADEVGDGRLVTDGGIDDRRTTRDERHKELPPFVDANAEVVKCHFCGQTWEPTVVDGFDLSDEDEYYPKMVPVCPEHAGGCR</sequence>
<name>A0A830GMY1_9EURY</name>
<dbReference type="Proteomes" id="UP000605784">
    <property type="component" value="Unassembled WGS sequence"/>
</dbReference>
<dbReference type="EMBL" id="BMOU01000002">
    <property type="protein sequence ID" value="GGN92337.1"/>
    <property type="molecule type" value="Genomic_DNA"/>
</dbReference>
<dbReference type="RefSeq" id="WP_188996340.1">
    <property type="nucleotide sequence ID" value="NZ_BMOU01000002.1"/>
</dbReference>
<keyword evidence="3" id="KW-1185">Reference proteome</keyword>
<comment type="caution">
    <text evidence="2">The sequence shown here is derived from an EMBL/GenBank/DDBJ whole genome shotgun (WGS) entry which is preliminary data.</text>
</comment>
<proteinExistence type="predicted"/>
<accession>A0A830GMY1</accession>
<dbReference type="AlphaFoldDB" id="A0A830GMY1"/>